<protein>
    <submittedName>
        <fullName evidence="4">Type III-B CRISPR module RAMP protein Cmr1</fullName>
    </submittedName>
</protein>
<dbReference type="RefSeq" id="WP_164730813.1">
    <property type="nucleotide sequence ID" value="NZ_CP016379.1"/>
</dbReference>
<gene>
    <name evidence="4" type="ORF">BBF96_00155</name>
</gene>
<keyword evidence="1" id="KW-0051">Antiviral defense</keyword>
<dbReference type="EMBL" id="CP016379">
    <property type="protein sequence ID" value="AZR71955.1"/>
    <property type="molecule type" value="Genomic_DNA"/>
</dbReference>
<dbReference type="AlphaFoldDB" id="A0A3Q9HND9"/>
<evidence type="ECO:0000313" key="5">
    <source>
        <dbReference type="Proteomes" id="UP000267250"/>
    </source>
</evidence>
<feature type="domain" description="CRISPR type III-associated protein" evidence="3">
    <location>
        <begin position="7"/>
        <end position="167"/>
    </location>
</feature>
<evidence type="ECO:0000256" key="2">
    <source>
        <dbReference type="SAM" id="Phobius"/>
    </source>
</evidence>
<keyword evidence="5" id="KW-1185">Reference proteome</keyword>
<organism evidence="4 5">
    <name type="scientific">Anoxybacter fermentans</name>
    <dbReference type="NCBI Taxonomy" id="1323375"/>
    <lineage>
        <taxon>Bacteria</taxon>
        <taxon>Bacillati</taxon>
        <taxon>Bacillota</taxon>
        <taxon>Clostridia</taxon>
        <taxon>Halanaerobiales</taxon>
        <taxon>Anoxybacter</taxon>
    </lineage>
</organism>
<proteinExistence type="predicted"/>
<dbReference type="Proteomes" id="UP000267250">
    <property type="component" value="Chromosome"/>
</dbReference>
<keyword evidence="2" id="KW-0812">Transmembrane</keyword>
<keyword evidence="2" id="KW-0472">Membrane</keyword>
<evidence type="ECO:0000313" key="4">
    <source>
        <dbReference type="EMBL" id="AZR71955.1"/>
    </source>
</evidence>
<accession>A0A3Q9HND9</accession>
<evidence type="ECO:0000256" key="1">
    <source>
        <dbReference type="ARBA" id="ARBA00023118"/>
    </source>
</evidence>
<dbReference type="InterPro" id="IPR005537">
    <property type="entry name" value="RAMP_III_fam"/>
</dbReference>
<sequence length="362" mass="42009">MKDYTVKIKPLTPLWTGDANRRGNAVRETGIIGSLRWWYEALVKGLGGTSCDPTDIKCNGENHCDVCELFGCTGWARKFRLEVSLEGENPSWEFLDGKIGTRRKHNKVKKFLVRNFSGFVTKGLIVITFIPLRKIELSEWELLNRTLNIIEDYGALGARTSQGNGVIKIVENNLPVKQNKIDLVTKGKSVDQPILKDFFFYKFRIKFADTIENLIKLKVFWTHAPLHNSFKENWEQWERAWHTYEFLPIAFHVRDAIRPLIKDKAERHKVFGECGKGSRVFVSHGYKIDEKKVEVRIFGYGVNEEIKKKIKNNFNRQLKEKLFQENECIQKLKDCSLQKEKTGKEIIQELKNELEVVLDDGT</sequence>
<dbReference type="KEGG" id="aft:BBF96_00155"/>
<dbReference type="InterPro" id="IPR007522">
    <property type="entry name" value="CRISPR-assoc_prot_TM1795"/>
</dbReference>
<dbReference type="GO" id="GO:0051607">
    <property type="term" value="P:defense response to virus"/>
    <property type="evidence" value="ECO:0007669"/>
    <property type="project" value="UniProtKB-KW"/>
</dbReference>
<evidence type="ECO:0000259" key="3">
    <source>
        <dbReference type="Pfam" id="PF03787"/>
    </source>
</evidence>
<reference evidence="4 5" key="1">
    <citation type="submission" date="2016-07" db="EMBL/GenBank/DDBJ databases">
        <title>Genome and transcriptome analysis of iron-reducing fermentative bacteria Anoxybacter fermentans.</title>
        <authorList>
            <person name="Zeng X."/>
            <person name="Shao Z."/>
        </authorList>
    </citation>
    <scope>NUCLEOTIDE SEQUENCE [LARGE SCALE GENOMIC DNA]</scope>
    <source>
        <strain evidence="4 5">DY22613</strain>
    </source>
</reference>
<keyword evidence="2" id="KW-1133">Transmembrane helix</keyword>
<dbReference type="NCBIfam" id="TIGR01894">
    <property type="entry name" value="cas_TM1795_cmr1"/>
    <property type="match status" value="1"/>
</dbReference>
<name>A0A3Q9HND9_9FIRM</name>
<feature type="transmembrane region" description="Helical" evidence="2">
    <location>
        <begin position="111"/>
        <end position="132"/>
    </location>
</feature>
<dbReference type="Pfam" id="PF03787">
    <property type="entry name" value="RAMPs"/>
    <property type="match status" value="1"/>
</dbReference>